<dbReference type="PANTHER" id="PTHR34072">
    <property type="entry name" value="ENZYMATIC POLYPROTEIN-RELATED"/>
    <property type="match status" value="1"/>
</dbReference>
<evidence type="ECO:0000259" key="1">
    <source>
        <dbReference type="Pfam" id="PF17919"/>
    </source>
</evidence>
<reference evidence="2" key="1">
    <citation type="journal article" date="2022" name="Int. J. Mol. Sci.">
        <title>Draft Genome of Tanacetum Coccineum: Genomic Comparison of Closely Related Tanacetum-Family Plants.</title>
        <authorList>
            <person name="Yamashiro T."/>
            <person name="Shiraishi A."/>
            <person name="Nakayama K."/>
            <person name="Satake H."/>
        </authorList>
    </citation>
    <scope>NUCLEOTIDE SEQUENCE</scope>
</reference>
<keyword evidence="3" id="KW-1185">Reference proteome</keyword>
<dbReference type="Gene3D" id="3.30.70.270">
    <property type="match status" value="2"/>
</dbReference>
<sequence>MDDFSVFGNSFDNYLNNLNKMLQHFKDANLVLKWEKSHFMVKEGIVLGHKVFGACLEVDKAKINIISKLPPPINVKGIRSFLGHAGLYRCFIKDFSKIARPLTKFLEKDTPFEFNDECHKAFNSLKEKLTCTPVIMSSHWNLPFKLMCDASEFTVGAVLGQKDAKHFYPIYFASKTLNAAQQKYIVTEKELMAIVFAFDIFRPYLIENNETSNDNDVDDNFSSETLMEITTRDVPWFADFANYLVGTMAGVDVDTLTMEQYLALSRENQAPGMVKPEIGGNVNFKIKSQFMCELREDTFPRNKNKDAYNYIDQQQKYEWIDSPQELSKPGISSKRPLSKGIAHLPRPRNSLKIFTTSRKKKTNHYTRPGSGIMTCYTSALLMTSMVIKRMTSRNIRSSSSNDGLATLINKLDNLGRYMKKLKESVHAIRVGCQICEGPYLDKDYPINEEVKHVEEKKAKTTMTTLAKEAVTKTDKNEDCKGIFTNDGAPLYTPFYYSPKEIEYFLTNSRFLDDDEFKNVTSTPDESKKDNNRINIDWNDLSLNDWLKIKYGEVDETMKKKILIEHWRKRFRVDYNNNDEFYDLNQCGDGRNNEIQERIIHNLHEEWFKGTSDDEDDIEGIIDYLEPTSYDGYVDLDKKEYNKR</sequence>
<proteinExistence type="predicted"/>
<dbReference type="InterPro" id="IPR041577">
    <property type="entry name" value="RT_RNaseH_2"/>
</dbReference>
<accession>A0ABQ5H200</accession>
<dbReference type="PANTHER" id="PTHR34072:SF44">
    <property type="entry name" value="RNA-DIRECTED DNA POLYMERASE"/>
    <property type="match status" value="1"/>
</dbReference>
<reference evidence="2" key="2">
    <citation type="submission" date="2022-01" db="EMBL/GenBank/DDBJ databases">
        <authorList>
            <person name="Yamashiro T."/>
            <person name="Shiraishi A."/>
            <person name="Satake H."/>
            <person name="Nakayama K."/>
        </authorList>
    </citation>
    <scope>NUCLEOTIDE SEQUENCE</scope>
</reference>
<dbReference type="SUPFAM" id="SSF56672">
    <property type="entry name" value="DNA/RNA polymerases"/>
    <property type="match status" value="1"/>
</dbReference>
<dbReference type="Proteomes" id="UP001151760">
    <property type="component" value="Unassembled WGS sequence"/>
</dbReference>
<feature type="domain" description="Reverse transcriptase/retrotransposon-derived protein RNase H-like" evidence="1">
    <location>
        <begin position="114"/>
        <end position="208"/>
    </location>
</feature>
<evidence type="ECO:0000313" key="3">
    <source>
        <dbReference type="Proteomes" id="UP001151760"/>
    </source>
</evidence>
<dbReference type="InterPro" id="IPR043128">
    <property type="entry name" value="Rev_trsase/Diguanyl_cyclase"/>
</dbReference>
<keyword evidence="2" id="KW-0808">Transferase</keyword>
<dbReference type="EMBL" id="BQNB010019120">
    <property type="protein sequence ID" value="GJT81917.1"/>
    <property type="molecule type" value="Genomic_DNA"/>
</dbReference>
<organism evidence="2 3">
    <name type="scientific">Tanacetum coccineum</name>
    <dbReference type="NCBI Taxonomy" id="301880"/>
    <lineage>
        <taxon>Eukaryota</taxon>
        <taxon>Viridiplantae</taxon>
        <taxon>Streptophyta</taxon>
        <taxon>Embryophyta</taxon>
        <taxon>Tracheophyta</taxon>
        <taxon>Spermatophyta</taxon>
        <taxon>Magnoliopsida</taxon>
        <taxon>eudicotyledons</taxon>
        <taxon>Gunneridae</taxon>
        <taxon>Pentapetalae</taxon>
        <taxon>asterids</taxon>
        <taxon>campanulids</taxon>
        <taxon>Asterales</taxon>
        <taxon>Asteraceae</taxon>
        <taxon>Asteroideae</taxon>
        <taxon>Anthemideae</taxon>
        <taxon>Anthemidinae</taxon>
        <taxon>Tanacetum</taxon>
    </lineage>
</organism>
<name>A0ABQ5H200_9ASTR</name>
<protein>
    <submittedName>
        <fullName evidence="2">Reverse transcriptase domain-containing protein</fullName>
    </submittedName>
</protein>
<dbReference type="GO" id="GO:0003964">
    <property type="term" value="F:RNA-directed DNA polymerase activity"/>
    <property type="evidence" value="ECO:0007669"/>
    <property type="project" value="UniProtKB-KW"/>
</dbReference>
<comment type="caution">
    <text evidence="2">The sequence shown here is derived from an EMBL/GenBank/DDBJ whole genome shotgun (WGS) entry which is preliminary data.</text>
</comment>
<dbReference type="Pfam" id="PF17919">
    <property type="entry name" value="RT_RNaseH_2"/>
    <property type="match status" value="1"/>
</dbReference>
<keyword evidence="2" id="KW-0695">RNA-directed DNA polymerase</keyword>
<dbReference type="InterPro" id="IPR043502">
    <property type="entry name" value="DNA/RNA_pol_sf"/>
</dbReference>
<keyword evidence="2" id="KW-0548">Nucleotidyltransferase</keyword>
<evidence type="ECO:0000313" key="2">
    <source>
        <dbReference type="EMBL" id="GJT81917.1"/>
    </source>
</evidence>
<gene>
    <name evidence="2" type="ORF">Tco_1056259</name>
</gene>